<dbReference type="EMBL" id="BQKY01000004">
    <property type="protein sequence ID" value="GJN89019.1"/>
    <property type="molecule type" value="Genomic_DNA"/>
</dbReference>
<evidence type="ECO:0000313" key="1">
    <source>
        <dbReference type="EMBL" id="GJN89019.1"/>
    </source>
</evidence>
<name>A0AAV5GET6_9BASI</name>
<sequence>MYRPGVNFSKDFALFAKLTSTCTLLALAKRGGLLVEGGPNIKYGIRDLGKAMVILCIHVHCHADSSILLSQPPNPMIVNQQLCLATETYQTLRNLLRCYLQAVKLRM</sequence>
<accession>A0AAV5GET6</accession>
<gene>
    <name evidence="1" type="ORF">Rhopal_001990-T1</name>
</gene>
<evidence type="ECO:0000313" key="2">
    <source>
        <dbReference type="Proteomes" id="UP001342314"/>
    </source>
</evidence>
<comment type="caution">
    <text evidence="1">The sequence shown here is derived from an EMBL/GenBank/DDBJ whole genome shotgun (WGS) entry which is preliminary data.</text>
</comment>
<protein>
    <submittedName>
        <fullName evidence="1">Uncharacterized protein</fullName>
    </submittedName>
</protein>
<dbReference type="Proteomes" id="UP001342314">
    <property type="component" value="Unassembled WGS sequence"/>
</dbReference>
<keyword evidence="2" id="KW-1185">Reference proteome</keyword>
<reference evidence="1 2" key="1">
    <citation type="submission" date="2021-12" db="EMBL/GenBank/DDBJ databases">
        <title>High titer production of polyol ester of fatty acids by Rhodotorula paludigena BS15 towards product separation-free biomass refinery.</title>
        <authorList>
            <person name="Mano J."/>
            <person name="Ono H."/>
            <person name="Tanaka T."/>
            <person name="Naito K."/>
            <person name="Sushida H."/>
            <person name="Ike M."/>
            <person name="Tokuyasu K."/>
            <person name="Kitaoka M."/>
        </authorList>
    </citation>
    <scope>NUCLEOTIDE SEQUENCE [LARGE SCALE GENOMIC DNA]</scope>
    <source>
        <strain evidence="1 2">BS15</strain>
    </source>
</reference>
<proteinExistence type="predicted"/>
<dbReference type="AlphaFoldDB" id="A0AAV5GET6"/>
<organism evidence="1 2">
    <name type="scientific">Rhodotorula paludigena</name>
    <dbReference type="NCBI Taxonomy" id="86838"/>
    <lineage>
        <taxon>Eukaryota</taxon>
        <taxon>Fungi</taxon>
        <taxon>Dikarya</taxon>
        <taxon>Basidiomycota</taxon>
        <taxon>Pucciniomycotina</taxon>
        <taxon>Microbotryomycetes</taxon>
        <taxon>Sporidiobolales</taxon>
        <taxon>Sporidiobolaceae</taxon>
        <taxon>Rhodotorula</taxon>
    </lineage>
</organism>